<dbReference type="InterPro" id="IPR003737">
    <property type="entry name" value="GlcNAc_PI_deacetylase-related"/>
</dbReference>
<gene>
    <name evidence="2" type="ORF">EUA98_11935</name>
</gene>
<organism evidence="2 3">
    <name type="scientific">Pengzhenrongella frigida</name>
    <dbReference type="NCBI Taxonomy" id="1259133"/>
    <lineage>
        <taxon>Bacteria</taxon>
        <taxon>Bacillati</taxon>
        <taxon>Actinomycetota</taxon>
        <taxon>Actinomycetes</taxon>
        <taxon>Micrococcales</taxon>
        <taxon>Pengzhenrongella</taxon>
    </lineage>
</organism>
<sequence>MGLGLPPGPLRVVCLAAHPDDVEIACGGTILELMARPDSQLSWLTLTGSPEREAEAREAAAAFSPGSTSTFVGLPDGRLPARWAEVQDAMHGFAKDTPVPDLVLAPSKDDAHQDHRLIGSLASTVWRDSLVLHYEIPKWDGDLGRPNVYLPVSEENARRKVRHLDECYPSQRDRDWWDEELFLGLMRVRGVECRSRYAEAFVVSKSVLRIGAGA</sequence>
<dbReference type="GO" id="GO:0016137">
    <property type="term" value="P:glycoside metabolic process"/>
    <property type="evidence" value="ECO:0007669"/>
    <property type="project" value="UniProtKB-ARBA"/>
</dbReference>
<name>A0A4Q5MYL9_9MICO</name>
<reference evidence="2 3" key="1">
    <citation type="submission" date="2019-01" db="EMBL/GenBank/DDBJ databases">
        <title>Novel species of Cellulomonas.</title>
        <authorList>
            <person name="Liu Q."/>
            <person name="Xin Y.-H."/>
        </authorList>
    </citation>
    <scope>NUCLEOTIDE SEQUENCE [LARGE SCALE GENOMIC DNA]</scope>
    <source>
        <strain evidence="2 3">HLT2-17</strain>
    </source>
</reference>
<evidence type="ECO:0000313" key="2">
    <source>
        <dbReference type="EMBL" id="RYV50756.1"/>
    </source>
</evidence>
<dbReference type="EMBL" id="SDWW01000027">
    <property type="protein sequence ID" value="RYV50756.1"/>
    <property type="molecule type" value="Genomic_DNA"/>
</dbReference>
<evidence type="ECO:0000313" key="3">
    <source>
        <dbReference type="Proteomes" id="UP000293764"/>
    </source>
</evidence>
<proteinExistence type="predicted"/>
<keyword evidence="3" id="KW-1185">Reference proteome</keyword>
<accession>A0A4Q5MYL9</accession>
<evidence type="ECO:0000256" key="1">
    <source>
        <dbReference type="ARBA" id="ARBA00022833"/>
    </source>
</evidence>
<dbReference type="Gene3D" id="3.40.50.10320">
    <property type="entry name" value="LmbE-like"/>
    <property type="match status" value="1"/>
</dbReference>
<dbReference type="Proteomes" id="UP000293764">
    <property type="component" value="Unassembled WGS sequence"/>
</dbReference>
<dbReference type="AlphaFoldDB" id="A0A4Q5MYL9"/>
<dbReference type="Pfam" id="PF02585">
    <property type="entry name" value="PIG-L"/>
    <property type="match status" value="1"/>
</dbReference>
<comment type="caution">
    <text evidence="2">The sequence shown here is derived from an EMBL/GenBank/DDBJ whole genome shotgun (WGS) entry which is preliminary data.</text>
</comment>
<dbReference type="SUPFAM" id="SSF102588">
    <property type="entry name" value="LmbE-like"/>
    <property type="match status" value="1"/>
</dbReference>
<dbReference type="InterPro" id="IPR024078">
    <property type="entry name" value="LmbE-like_dom_sf"/>
</dbReference>
<keyword evidence="1" id="KW-0862">Zinc</keyword>
<dbReference type="RefSeq" id="WP_130102916.1">
    <property type="nucleotide sequence ID" value="NZ_SDWW01000027.1"/>
</dbReference>
<dbReference type="OrthoDB" id="3514174at2"/>
<protein>
    <submittedName>
        <fullName evidence="2">PIG-L family deacetylase</fullName>
    </submittedName>
</protein>